<dbReference type="Proteomes" id="UP000019471">
    <property type="component" value="Unassembled WGS sequence"/>
</dbReference>
<dbReference type="SUPFAM" id="SSF54236">
    <property type="entry name" value="Ubiquitin-like"/>
    <property type="match status" value="1"/>
</dbReference>
<proteinExistence type="predicted"/>
<protein>
    <recommendedName>
        <fullName evidence="3">Ubiquitin-like domain-containing protein</fullName>
    </recommendedName>
</protein>
<dbReference type="HOGENOM" id="CLU_2432797_0_0_1"/>
<dbReference type="RefSeq" id="XP_007745273.1">
    <property type="nucleotide sequence ID" value="XM_007747083.1"/>
</dbReference>
<name>W9X0I9_9EURO</name>
<evidence type="ECO:0000313" key="2">
    <source>
        <dbReference type="Proteomes" id="UP000019471"/>
    </source>
</evidence>
<reference evidence="1 2" key="1">
    <citation type="submission" date="2013-03" db="EMBL/GenBank/DDBJ databases">
        <title>The Genome Sequence of Cladophialophora psammophila CBS 110553.</title>
        <authorList>
            <consortium name="The Broad Institute Genomics Platform"/>
            <person name="Cuomo C."/>
            <person name="de Hoog S."/>
            <person name="Gorbushina A."/>
            <person name="Walker B."/>
            <person name="Young S.K."/>
            <person name="Zeng Q."/>
            <person name="Gargeya S."/>
            <person name="Fitzgerald M."/>
            <person name="Haas B."/>
            <person name="Abouelleil A."/>
            <person name="Allen A.W."/>
            <person name="Alvarado L."/>
            <person name="Arachchi H.M."/>
            <person name="Berlin A.M."/>
            <person name="Chapman S.B."/>
            <person name="Gainer-Dewar J."/>
            <person name="Goldberg J."/>
            <person name="Griggs A."/>
            <person name="Gujja S."/>
            <person name="Hansen M."/>
            <person name="Howarth C."/>
            <person name="Imamovic A."/>
            <person name="Ireland A."/>
            <person name="Larimer J."/>
            <person name="McCowan C."/>
            <person name="Murphy C."/>
            <person name="Pearson M."/>
            <person name="Poon T.W."/>
            <person name="Priest M."/>
            <person name="Roberts A."/>
            <person name="Saif S."/>
            <person name="Shea T."/>
            <person name="Sisk P."/>
            <person name="Sykes S."/>
            <person name="Wortman J."/>
            <person name="Nusbaum C."/>
            <person name="Birren B."/>
        </authorList>
    </citation>
    <scope>NUCLEOTIDE SEQUENCE [LARGE SCALE GENOMIC DNA]</scope>
    <source>
        <strain evidence="1 2">CBS 110553</strain>
    </source>
</reference>
<sequence length="91" mass="10254">EDPGASDVVLVRYRASVVPVEFPPYSIYEGTAYVGQLRKVVAHSLQTDPKRVRLVYKKSDLKHDAWPLRKYDIKQNSEVVAIKAEALIAIS</sequence>
<evidence type="ECO:0008006" key="3">
    <source>
        <dbReference type="Google" id="ProtNLM"/>
    </source>
</evidence>
<comment type="caution">
    <text evidence="1">The sequence shown here is derived from an EMBL/GenBank/DDBJ whole genome shotgun (WGS) entry which is preliminary data.</text>
</comment>
<feature type="non-terminal residue" evidence="1">
    <location>
        <position position="91"/>
    </location>
</feature>
<dbReference type="OrthoDB" id="417450at2759"/>
<accession>W9X0I9</accession>
<evidence type="ECO:0000313" key="1">
    <source>
        <dbReference type="EMBL" id="EXJ70421.1"/>
    </source>
</evidence>
<feature type="non-terminal residue" evidence="1">
    <location>
        <position position="1"/>
    </location>
</feature>
<dbReference type="STRING" id="1182543.W9X0I9"/>
<dbReference type="EMBL" id="AMGX01000009">
    <property type="protein sequence ID" value="EXJ70421.1"/>
    <property type="molecule type" value="Genomic_DNA"/>
</dbReference>
<dbReference type="InterPro" id="IPR029071">
    <property type="entry name" value="Ubiquitin-like_domsf"/>
</dbReference>
<dbReference type="GeneID" id="19191200"/>
<gene>
    <name evidence="1" type="ORF">A1O5_06489</name>
</gene>
<organism evidence="1 2">
    <name type="scientific">Cladophialophora psammophila CBS 110553</name>
    <dbReference type="NCBI Taxonomy" id="1182543"/>
    <lineage>
        <taxon>Eukaryota</taxon>
        <taxon>Fungi</taxon>
        <taxon>Dikarya</taxon>
        <taxon>Ascomycota</taxon>
        <taxon>Pezizomycotina</taxon>
        <taxon>Eurotiomycetes</taxon>
        <taxon>Chaetothyriomycetidae</taxon>
        <taxon>Chaetothyriales</taxon>
        <taxon>Herpotrichiellaceae</taxon>
        <taxon>Cladophialophora</taxon>
    </lineage>
</organism>
<dbReference type="AlphaFoldDB" id="W9X0I9"/>
<dbReference type="Gene3D" id="3.10.20.90">
    <property type="entry name" value="Phosphatidylinositol 3-kinase Catalytic Subunit, Chain A, domain 1"/>
    <property type="match status" value="1"/>
</dbReference>
<keyword evidence="2" id="KW-1185">Reference proteome</keyword>